<organism evidence="16 17">
    <name type="scientific">Hylemonella gracilis</name>
    <dbReference type="NCBI Taxonomy" id="80880"/>
    <lineage>
        <taxon>Bacteria</taxon>
        <taxon>Pseudomonadati</taxon>
        <taxon>Pseudomonadota</taxon>
        <taxon>Betaproteobacteria</taxon>
        <taxon>Burkholderiales</taxon>
        <taxon>Comamonadaceae</taxon>
        <taxon>Hylemonella</taxon>
    </lineage>
</organism>
<dbReference type="UniPathway" id="UPA00266"/>
<keyword evidence="13" id="KW-0963">Cytoplasm</keyword>
<dbReference type="InterPro" id="IPR010240">
    <property type="entry name" value="Cys_deSase_IscS"/>
</dbReference>
<evidence type="ECO:0000313" key="16">
    <source>
        <dbReference type="EMBL" id="QBK05294.1"/>
    </source>
</evidence>
<proteinExistence type="inferred from homology"/>
<evidence type="ECO:0000256" key="13">
    <source>
        <dbReference type="HAMAP-Rule" id="MF_00331"/>
    </source>
</evidence>
<dbReference type="KEGG" id="hgr:DW355_11525"/>
<comment type="function">
    <text evidence="13">Master enzyme that delivers sulfur to a number of partners involved in Fe-S cluster assembly, tRNA modification or cofactor biosynthesis. Catalyzes the removal of elemental sulfur atoms from cysteine to produce alanine. Functions as a sulfur delivery protein for Fe-S cluster synthesis onto IscU, an Fe-S scaffold assembly protein, as well as other S acceptor proteins.</text>
</comment>
<keyword evidence="6 13" id="KW-0001">2Fe-2S</keyword>
<keyword evidence="7 13" id="KW-0479">Metal-binding</keyword>
<dbReference type="OrthoDB" id="9808002at2"/>
<evidence type="ECO:0000256" key="12">
    <source>
        <dbReference type="ARBA" id="ARBA00072125"/>
    </source>
</evidence>
<protein>
    <recommendedName>
        <fullName evidence="12 13">Cysteine desulfurase IscS</fullName>
        <ecNumber evidence="4 13">2.8.1.7</ecNumber>
    </recommendedName>
</protein>
<dbReference type="RefSeq" id="WP_131280263.1">
    <property type="nucleotide sequence ID" value="NZ_CP031395.1"/>
</dbReference>
<evidence type="ECO:0000259" key="15">
    <source>
        <dbReference type="Pfam" id="PF00266"/>
    </source>
</evidence>
<evidence type="ECO:0000256" key="6">
    <source>
        <dbReference type="ARBA" id="ARBA00022714"/>
    </source>
</evidence>
<comment type="cofactor">
    <cofactor evidence="1 13 14">
        <name>pyridoxal 5'-phosphate</name>
        <dbReference type="ChEBI" id="CHEBI:597326"/>
    </cofactor>
</comment>
<dbReference type="PIRSF" id="PIRSF005572">
    <property type="entry name" value="NifS"/>
    <property type="match status" value="1"/>
</dbReference>
<feature type="binding site" evidence="13">
    <location>
        <position position="245"/>
    </location>
    <ligand>
        <name>pyridoxal 5'-phosphate</name>
        <dbReference type="ChEBI" id="CHEBI:597326"/>
    </ligand>
</feature>
<evidence type="ECO:0000256" key="1">
    <source>
        <dbReference type="ARBA" id="ARBA00001933"/>
    </source>
</evidence>
<dbReference type="EMBL" id="CP031395">
    <property type="protein sequence ID" value="QBK05294.1"/>
    <property type="molecule type" value="Genomic_DNA"/>
</dbReference>
<comment type="pathway">
    <text evidence="2 13">Cofactor biosynthesis; iron-sulfur cluster biosynthesis.</text>
</comment>
<gene>
    <name evidence="13" type="primary">iscS</name>
    <name evidence="16" type="ORF">DW355_11525</name>
</gene>
<dbReference type="Gene3D" id="3.40.640.10">
    <property type="entry name" value="Type I PLP-dependent aspartate aminotransferase-like (Major domain)"/>
    <property type="match status" value="1"/>
</dbReference>
<dbReference type="PROSITE" id="PS00595">
    <property type="entry name" value="AA_TRANSFER_CLASS_5"/>
    <property type="match status" value="1"/>
</dbReference>
<dbReference type="InterPro" id="IPR015422">
    <property type="entry name" value="PyrdxlP-dep_Trfase_small"/>
</dbReference>
<sequence length="406" mass="45176">MDMTPHFPIYMDYGATTPVDPRVVDAMIPWLREHFGNPASRSHAWGWEAEEAVEKARGHVAELIGADPREIVWTSGATESINLALKGAAQFYKEKGKHLITLKTEHKAVLDTMRELERQGFDVTYMDVKEDGLLDLEALKAAIRPDTILISVLFVNNEIGVIQDIPAIGALCREKGILLHVDAAQATGRVEIDMSKLPIDLMSMTAHKTYGPKGIGALYVRRKPRVRIEAQMHGGGHERGMRSGTLPTHQIVGMGEAFRIAKLEMAQDLEKARRLQQRLLDGLKDIEQVYINGNLERRVPQNLNMSFNFVEGESLIMGIKGLAVSSGSACTSASLEPSYVLRALGRSDELAHSSLRMTIGRFTTDEEIDYAITTIKHNVAKLRELSPLWEMFKDGVDLSTIQWAAH</sequence>
<evidence type="ECO:0000313" key="17">
    <source>
        <dbReference type="Proteomes" id="UP000292939"/>
    </source>
</evidence>
<evidence type="ECO:0000256" key="11">
    <source>
        <dbReference type="ARBA" id="ARBA00050776"/>
    </source>
</evidence>
<feature type="active site" description="Cysteine persulfide intermediate" evidence="13">
    <location>
        <position position="330"/>
    </location>
</feature>
<dbReference type="EC" id="2.8.1.7" evidence="4 13"/>
<dbReference type="GO" id="GO:0044571">
    <property type="term" value="P:[2Fe-2S] cluster assembly"/>
    <property type="evidence" value="ECO:0007669"/>
    <property type="project" value="UniProtKB-UniRule"/>
</dbReference>
<keyword evidence="8 13" id="KW-0663">Pyridoxal phosphate</keyword>
<dbReference type="Proteomes" id="UP000292939">
    <property type="component" value="Chromosome"/>
</dbReference>
<dbReference type="Pfam" id="PF00266">
    <property type="entry name" value="Aminotran_5"/>
    <property type="match status" value="1"/>
</dbReference>
<keyword evidence="10 13" id="KW-0411">Iron-sulfur</keyword>
<dbReference type="FunFam" id="3.90.1150.10:FF:000002">
    <property type="entry name" value="Cysteine desulfurase IscS"/>
    <property type="match status" value="1"/>
</dbReference>
<feature type="binding site" evidence="13">
    <location>
        <begin position="205"/>
        <end position="207"/>
    </location>
    <ligand>
        <name>pyridoxal 5'-phosphate</name>
        <dbReference type="ChEBI" id="CHEBI:597326"/>
    </ligand>
</feature>
<dbReference type="InterPro" id="IPR020578">
    <property type="entry name" value="Aminotrans_V_PyrdxlP_BS"/>
</dbReference>
<reference evidence="16 17" key="1">
    <citation type="submission" date="2018-07" db="EMBL/GenBank/DDBJ databases">
        <title>Exploring interactions and the metabolic potential of the ultra-small soil bacteria Hylemonella gracilis.</title>
        <authorList>
            <person name="Tyc O."/>
            <person name="Kulkarni P."/>
            <person name="Gawehns F."/>
            <person name="Hundscheid M."/>
            <person name="Zweers H."/>
            <person name="Garbeva P."/>
        </authorList>
    </citation>
    <scope>NUCLEOTIDE SEQUENCE [LARGE SCALE GENOMIC DNA]</scope>
    <source>
        <strain evidence="16 17">NS1</strain>
    </source>
</reference>
<dbReference type="SUPFAM" id="SSF53383">
    <property type="entry name" value="PLP-dependent transferases"/>
    <property type="match status" value="1"/>
</dbReference>
<dbReference type="InterPro" id="IPR016454">
    <property type="entry name" value="Cysteine_dSase"/>
</dbReference>
<evidence type="ECO:0000256" key="9">
    <source>
        <dbReference type="ARBA" id="ARBA00023004"/>
    </source>
</evidence>
<feature type="modified residue" description="N6-(pyridoxal phosphate)lysine" evidence="13">
    <location>
        <position position="208"/>
    </location>
</feature>
<feature type="binding site" evidence="13">
    <location>
        <position position="185"/>
    </location>
    <ligand>
        <name>pyridoxal 5'-phosphate</name>
        <dbReference type="ChEBI" id="CHEBI:597326"/>
    </ligand>
</feature>
<dbReference type="PANTHER" id="PTHR11601:SF34">
    <property type="entry name" value="CYSTEINE DESULFURASE"/>
    <property type="match status" value="1"/>
</dbReference>
<keyword evidence="5 13" id="KW-0808">Transferase</keyword>
<dbReference type="InterPro" id="IPR015421">
    <property type="entry name" value="PyrdxlP-dep_Trfase_major"/>
</dbReference>
<evidence type="ECO:0000256" key="14">
    <source>
        <dbReference type="RuleBase" id="RU004504"/>
    </source>
</evidence>
<comment type="catalytic activity">
    <reaction evidence="11 13">
        <text>(sulfur carrier)-H + L-cysteine = (sulfur carrier)-SH + L-alanine</text>
        <dbReference type="Rhea" id="RHEA:43892"/>
        <dbReference type="Rhea" id="RHEA-COMP:14737"/>
        <dbReference type="Rhea" id="RHEA-COMP:14739"/>
        <dbReference type="ChEBI" id="CHEBI:29917"/>
        <dbReference type="ChEBI" id="CHEBI:35235"/>
        <dbReference type="ChEBI" id="CHEBI:57972"/>
        <dbReference type="ChEBI" id="CHEBI:64428"/>
        <dbReference type="EC" id="2.8.1.7"/>
    </reaction>
</comment>
<dbReference type="Gene3D" id="3.90.1150.10">
    <property type="entry name" value="Aspartate Aminotransferase, domain 1"/>
    <property type="match status" value="1"/>
</dbReference>
<dbReference type="GO" id="GO:1990221">
    <property type="term" value="C:L-cysteine desulfurase complex"/>
    <property type="evidence" value="ECO:0007669"/>
    <property type="project" value="UniProtKB-ARBA"/>
</dbReference>
<evidence type="ECO:0000256" key="5">
    <source>
        <dbReference type="ARBA" id="ARBA00022679"/>
    </source>
</evidence>
<dbReference type="GO" id="GO:0046872">
    <property type="term" value="F:metal ion binding"/>
    <property type="evidence" value="ECO:0007669"/>
    <property type="project" value="UniProtKB-KW"/>
</dbReference>
<evidence type="ECO:0000256" key="2">
    <source>
        <dbReference type="ARBA" id="ARBA00005151"/>
    </source>
</evidence>
<comment type="subunit">
    <text evidence="13">Homodimer. Forms a heterotetramer with IscU, interacts with other sulfur acceptors.</text>
</comment>
<dbReference type="HAMAP" id="MF_00331">
    <property type="entry name" value="Cys_desulf_IscS"/>
    <property type="match status" value="1"/>
</dbReference>
<feature type="binding site" evidence="13">
    <location>
        <position position="157"/>
    </location>
    <ligand>
        <name>pyridoxal 5'-phosphate</name>
        <dbReference type="ChEBI" id="CHEBI:597326"/>
    </ligand>
</feature>
<dbReference type="FunFam" id="3.40.640.10:FF:000003">
    <property type="entry name" value="Cysteine desulfurase IscS"/>
    <property type="match status" value="1"/>
</dbReference>
<evidence type="ECO:0000256" key="10">
    <source>
        <dbReference type="ARBA" id="ARBA00023014"/>
    </source>
</evidence>
<comment type="similarity">
    <text evidence="3 13">Belongs to the class-V pyridoxal-phosphate-dependent aminotransferase family. NifS/IscS subfamily.</text>
</comment>
<dbReference type="NCBIfam" id="TIGR02006">
    <property type="entry name" value="IscS"/>
    <property type="match status" value="1"/>
</dbReference>
<keyword evidence="9 13" id="KW-0408">Iron</keyword>
<dbReference type="GO" id="GO:0051537">
    <property type="term" value="F:2 iron, 2 sulfur cluster binding"/>
    <property type="evidence" value="ECO:0007669"/>
    <property type="project" value="UniProtKB-UniRule"/>
</dbReference>
<name>A0A4P6UL97_9BURK</name>
<evidence type="ECO:0000256" key="8">
    <source>
        <dbReference type="ARBA" id="ARBA00022898"/>
    </source>
</evidence>
<evidence type="ECO:0000256" key="4">
    <source>
        <dbReference type="ARBA" id="ARBA00012239"/>
    </source>
</evidence>
<dbReference type="NCBIfam" id="NF010611">
    <property type="entry name" value="PRK14012.1"/>
    <property type="match status" value="1"/>
</dbReference>
<dbReference type="GO" id="GO:0031071">
    <property type="term" value="F:cysteine desulfurase activity"/>
    <property type="evidence" value="ECO:0007669"/>
    <property type="project" value="UniProtKB-UniRule"/>
</dbReference>
<feature type="binding site" evidence="13">
    <location>
        <begin position="77"/>
        <end position="78"/>
    </location>
    <ligand>
        <name>pyridoxal 5'-phosphate</name>
        <dbReference type="ChEBI" id="CHEBI:597326"/>
    </ligand>
</feature>
<evidence type="ECO:0000256" key="7">
    <source>
        <dbReference type="ARBA" id="ARBA00022723"/>
    </source>
</evidence>
<accession>A0A4P6UL97</accession>
<dbReference type="InterPro" id="IPR000192">
    <property type="entry name" value="Aminotrans_V_dom"/>
</dbReference>
<dbReference type="InterPro" id="IPR015424">
    <property type="entry name" value="PyrdxlP-dep_Trfase"/>
</dbReference>
<dbReference type="GO" id="GO:0030170">
    <property type="term" value="F:pyridoxal phosphate binding"/>
    <property type="evidence" value="ECO:0007669"/>
    <property type="project" value="UniProtKB-UniRule"/>
</dbReference>
<evidence type="ECO:0000256" key="3">
    <source>
        <dbReference type="ARBA" id="ARBA00006490"/>
    </source>
</evidence>
<dbReference type="AlphaFoldDB" id="A0A4P6UL97"/>
<dbReference type="PANTHER" id="PTHR11601">
    <property type="entry name" value="CYSTEINE DESULFURYLASE FAMILY MEMBER"/>
    <property type="match status" value="1"/>
</dbReference>
<feature type="domain" description="Aminotransferase class V" evidence="15">
    <location>
        <begin position="9"/>
        <end position="370"/>
    </location>
</feature>
<feature type="binding site" description="via persulfide group" evidence="13">
    <location>
        <position position="330"/>
    </location>
    <ligand>
        <name>[2Fe-2S] cluster</name>
        <dbReference type="ChEBI" id="CHEBI:190135"/>
        <note>ligand shared with IscU</note>
    </ligand>
</feature>
<comment type="subcellular location">
    <subcellularLocation>
        <location evidence="13">Cytoplasm</location>
    </subcellularLocation>
</comment>